<evidence type="ECO:0000256" key="1">
    <source>
        <dbReference type="ARBA" id="ARBA00004437"/>
    </source>
</evidence>
<dbReference type="PANTHER" id="PTHR33958:SF1">
    <property type="entry name" value="CILIA- AND FLAGELLA-ASSOCIATED PROTEIN 418"/>
    <property type="match status" value="1"/>
</dbReference>
<protein>
    <recommendedName>
        <fullName evidence="5">Cilia- and flagella-associated protein 418</fullName>
    </recommendedName>
</protein>
<dbReference type="PANTHER" id="PTHR33958">
    <property type="entry name" value="PROTEIN C8ORF37"/>
    <property type="match status" value="1"/>
</dbReference>
<dbReference type="Proteomes" id="UP001286313">
    <property type="component" value="Unassembled WGS sequence"/>
</dbReference>
<name>A0AAE1KJF7_PETCI</name>
<keyword evidence="8" id="KW-1185">Reference proteome</keyword>
<comment type="caution">
    <text evidence="7">The sequence shown here is derived from an EMBL/GenBank/DDBJ whole genome shotgun (WGS) entry which is preliminary data.</text>
</comment>
<evidence type="ECO:0000256" key="5">
    <source>
        <dbReference type="ARBA" id="ARBA00026215"/>
    </source>
</evidence>
<evidence type="ECO:0000256" key="2">
    <source>
        <dbReference type="ARBA" id="ARBA00004496"/>
    </source>
</evidence>
<evidence type="ECO:0000313" key="7">
    <source>
        <dbReference type="EMBL" id="KAK3874974.1"/>
    </source>
</evidence>
<dbReference type="GO" id="GO:0005829">
    <property type="term" value="C:cytosol"/>
    <property type="evidence" value="ECO:0007669"/>
    <property type="project" value="TreeGrafter"/>
</dbReference>
<comment type="function">
    <text evidence="4">May be involved in photoreceptor outer segment disk morphogenesis.</text>
</comment>
<proteinExistence type="predicted"/>
<organism evidence="7 8">
    <name type="scientific">Petrolisthes cinctipes</name>
    <name type="common">Flat porcelain crab</name>
    <dbReference type="NCBI Taxonomy" id="88211"/>
    <lineage>
        <taxon>Eukaryota</taxon>
        <taxon>Metazoa</taxon>
        <taxon>Ecdysozoa</taxon>
        <taxon>Arthropoda</taxon>
        <taxon>Crustacea</taxon>
        <taxon>Multicrustacea</taxon>
        <taxon>Malacostraca</taxon>
        <taxon>Eumalacostraca</taxon>
        <taxon>Eucarida</taxon>
        <taxon>Decapoda</taxon>
        <taxon>Pleocyemata</taxon>
        <taxon>Anomura</taxon>
        <taxon>Galatheoidea</taxon>
        <taxon>Porcellanidae</taxon>
        <taxon>Petrolisthes</taxon>
    </lineage>
</organism>
<feature type="region of interest" description="Disordered" evidence="6">
    <location>
        <begin position="28"/>
        <end position="53"/>
    </location>
</feature>
<dbReference type="EMBL" id="JAWQEG010002028">
    <property type="protein sequence ID" value="KAK3874974.1"/>
    <property type="molecule type" value="Genomic_DNA"/>
</dbReference>
<keyword evidence="3" id="KW-0963">Cytoplasm</keyword>
<evidence type="ECO:0000256" key="3">
    <source>
        <dbReference type="ARBA" id="ARBA00022490"/>
    </source>
</evidence>
<accession>A0AAE1KJF7</accession>
<feature type="compositionally biased region" description="Basic and acidic residues" evidence="6">
    <location>
        <begin position="31"/>
        <end position="40"/>
    </location>
</feature>
<dbReference type="GO" id="GO:0001917">
    <property type="term" value="C:photoreceptor inner segment"/>
    <property type="evidence" value="ECO:0007669"/>
    <property type="project" value="UniProtKB-SubCell"/>
</dbReference>
<dbReference type="InterPro" id="IPR029239">
    <property type="entry name" value="CFAP418"/>
</dbReference>
<gene>
    <name evidence="7" type="ORF">Pcinc_020124</name>
</gene>
<comment type="subcellular location">
    <subcellularLocation>
        <location evidence="2">Cytoplasm</location>
    </subcellularLocation>
    <subcellularLocation>
        <location evidence="1">Photoreceptor inner segment</location>
    </subcellularLocation>
</comment>
<evidence type="ECO:0000313" key="8">
    <source>
        <dbReference type="Proteomes" id="UP001286313"/>
    </source>
</evidence>
<dbReference type="AlphaFoldDB" id="A0AAE1KJF7"/>
<sequence length="192" mass="21045">MLHGNKSEFDQTAFDIDDLLDEVEESFSATKKKDACKDRPSSSSLKTDELQDLLEELEPPPQPILDPSAIVPARNASSTSSSSSSTTRCSVAYLGGTAVIKGFSQGAAQRACDRLRCLGCDLSVIIIDGFEWIPHTDYLFLRNNYPNVARLRACLDSRRDTRAYACQCQCRSASSLTKVGEEKGLKWTCGGH</sequence>
<evidence type="ECO:0000256" key="4">
    <source>
        <dbReference type="ARBA" id="ARBA00024819"/>
    </source>
</evidence>
<dbReference type="Pfam" id="PF14996">
    <property type="entry name" value="RMP"/>
    <property type="match status" value="1"/>
</dbReference>
<reference evidence="7" key="1">
    <citation type="submission" date="2023-10" db="EMBL/GenBank/DDBJ databases">
        <title>Genome assemblies of two species of porcelain crab, Petrolisthes cinctipes and Petrolisthes manimaculis (Anomura: Porcellanidae).</title>
        <authorList>
            <person name="Angst P."/>
        </authorList>
    </citation>
    <scope>NUCLEOTIDE SEQUENCE</scope>
    <source>
        <strain evidence="7">PB745_01</strain>
        <tissue evidence="7">Gill</tissue>
    </source>
</reference>
<evidence type="ECO:0000256" key="6">
    <source>
        <dbReference type="SAM" id="MobiDB-lite"/>
    </source>
</evidence>